<feature type="region of interest" description="Disordered" evidence="1">
    <location>
        <begin position="1"/>
        <end position="116"/>
    </location>
</feature>
<evidence type="ECO:0000313" key="3">
    <source>
        <dbReference type="Proteomes" id="UP001501822"/>
    </source>
</evidence>
<name>A0ABN0XLJ0_9ACTN</name>
<accession>A0ABN0XLJ0</accession>
<sequence>MPDHRYPPDGRPPGAPDPHDRPFPYGPPSGGSNPYDPPTGATNPYGPPSEGTGSYGPPVSPDGPPVPGTVPYRPYGPGEGAPGPYGPGAAPDPLEETHRDRPRRGRRRRLGPRARRTAETVALAILLPALVITQWVDDSGQNATRERIRTVPRGATVTIGHVRWRMLGRVPSTGRPSASGAVSLMLLLEVRPLDAQGVKQAQPYGLTFRVRDGEGREWSAGADASGAAEPAVGRTAQVKVTAVVPQQVATAVVLELRATPAPRPGPGDWVRFAH</sequence>
<dbReference type="RefSeq" id="WP_252799112.1">
    <property type="nucleotide sequence ID" value="NZ_BAAABM010000066.1"/>
</dbReference>
<comment type="caution">
    <text evidence="2">The sequence shown here is derived from an EMBL/GenBank/DDBJ whole genome shotgun (WGS) entry which is preliminary data.</text>
</comment>
<evidence type="ECO:0000313" key="2">
    <source>
        <dbReference type="EMBL" id="GAA0366909.1"/>
    </source>
</evidence>
<feature type="compositionally biased region" description="Pro residues" evidence="1">
    <location>
        <begin position="58"/>
        <end position="68"/>
    </location>
</feature>
<organism evidence="2 3">
    <name type="scientific">Actinoallomurus spadix</name>
    <dbReference type="NCBI Taxonomy" id="79912"/>
    <lineage>
        <taxon>Bacteria</taxon>
        <taxon>Bacillati</taxon>
        <taxon>Actinomycetota</taxon>
        <taxon>Actinomycetes</taxon>
        <taxon>Streptosporangiales</taxon>
        <taxon>Thermomonosporaceae</taxon>
        <taxon>Actinoallomurus</taxon>
    </lineage>
</organism>
<protein>
    <submittedName>
        <fullName evidence="2">Uncharacterized protein</fullName>
    </submittedName>
</protein>
<keyword evidence="3" id="KW-1185">Reference proteome</keyword>
<reference evidence="2 3" key="1">
    <citation type="journal article" date="2019" name="Int. J. Syst. Evol. Microbiol.">
        <title>The Global Catalogue of Microorganisms (GCM) 10K type strain sequencing project: providing services to taxonomists for standard genome sequencing and annotation.</title>
        <authorList>
            <consortium name="The Broad Institute Genomics Platform"/>
            <consortium name="The Broad Institute Genome Sequencing Center for Infectious Disease"/>
            <person name="Wu L."/>
            <person name="Ma J."/>
        </authorList>
    </citation>
    <scope>NUCLEOTIDE SEQUENCE [LARGE SCALE GENOMIC DNA]</scope>
    <source>
        <strain evidence="2 3">JCM 3146</strain>
    </source>
</reference>
<evidence type="ECO:0000256" key="1">
    <source>
        <dbReference type="SAM" id="MobiDB-lite"/>
    </source>
</evidence>
<dbReference type="Proteomes" id="UP001501822">
    <property type="component" value="Unassembled WGS sequence"/>
</dbReference>
<feature type="compositionally biased region" description="Basic residues" evidence="1">
    <location>
        <begin position="100"/>
        <end position="115"/>
    </location>
</feature>
<gene>
    <name evidence="2" type="ORF">GCM10010151_66050</name>
</gene>
<dbReference type="EMBL" id="BAAABM010000066">
    <property type="protein sequence ID" value="GAA0366909.1"/>
    <property type="molecule type" value="Genomic_DNA"/>
</dbReference>
<proteinExistence type="predicted"/>